<organism evidence="4 5">
    <name type="scientific">Lignipirellula cremea</name>
    <dbReference type="NCBI Taxonomy" id="2528010"/>
    <lineage>
        <taxon>Bacteria</taxon>
        <taxon>Pseudomonadati</taxon>
        <taxon>Planctomycetota</taxon>
        <taxon>Planctomycetia</taxon>
        <taxon>Pirellulales</taxon>
        <taxon>Pirellulaceae</taxon>
        <taxon>Lignipirellula</taxon>
    </lineage>
</organism>
<dbReference type="InterPro" id="IPR013549">
    <property type="entry name" value="DUF1731"/>
</dbReference>
<reference evidence="4 5" key="1">
    <citation type="submission" date="2019-02" db="EMBL/GenBank/DDBJ databases">
        <title>Deep-cultivation of Planctomycetes and their phenomic and genomic characterization uncovers novel biology.</title>
        <authorList>
            <person name="Wiegand S."/>
            <person name="Jogler M."/>
            <person name="Boedeker C."/>
            <person name="Pinto D."/>
            <person name="Vollmers J."/>
            <person name="Rivas-Marin E."/>
            <person name="Kohn T."/>
            <person name="Peeters S.H."/>
            <person name="Heuer A."/>
            <person name="Rast P."/>
            <person name="Oberbeckmann S."/>
            <person name="Bunk B."/>
            <person name="Jeske O."/>
            <person name="Meyerdierks A."/>
            <person name="Storesund J.E."/>
            <person name="Kallscheuer N."/>
            <person name="Luecker S."/>
            <person name="Lage O.M."/>
            <person name="Pohl T."/>
            <person name="Merkel B.J."/>
            <person name="Hornburger P."/>
            <person name="Mueller R.-W."/>
            <person name="Bruemmer F."/>
            <person name="Labrenz M."/>
            <person name="Spormann A.M."/>
            <person name="Op den Camp H."/>
            <person name="Overmann J."/>
            <person name="Amann R."/>
            <person name="Jetten M.S.M."/>
            <person name="Mascher T."/>
            <person name="Medema M.H."/>
            <person name="Devos D.P."/>
            <person name="Kaster A.-K."/>
            <person name="Ovreas L."/>
            <person name="Rohde M."/>
            <person name="Galperin M.Y."/>
            <person name="Jogler C."/>
        </authorList>
    </citation>
    <scope>NUCLEOTIDE SEQUENCE [LARGE SCALE GENOMIC DNA]</scope>
    <source>
        <strain evidence="4 5">Pla85_3_4</strain>
    </source>
</reference>
<accession>A0A518E2Y3</accession>
<dbReference type="Proteomes" id="UP000317648">
    <property type="component" value="Chromosome"/>
</dbReference>
<feature type="domain" description="NAD-dependent epimerase/dehydratase" evidence="2">
    <location>
        <begin position="3"/>
        <end position="211"/>
    </location>
</feature>
<dbReference type="OrthoDB" id="9801773at2"/>
<dbReference type="CDD" id="cd05242">
    <property type="entry name" value="SDR_a8"/>
    <property type="match status" value="1"/>
</dbReference>
<dbReference type="Pfam" id="PF01370">
    <property type="entry name" value="Epimerase"/>
    <property type="match status" value="1"/>
</dbReference>
<dbReference type="PANTHER" id="PTHR11092:SF0">
    <property type="entry name" value="EPIMERASE FAMILY PROTEIN SDR39U1"/>
    <property type="match status" value="1"/>
</dbReference>
<protein>
    <submittedName>
        <fullName evidence="4">Epimerase family protein</fullName>
    </submittedName>
</protein>
<dbReference type="PANTHER" id="PTHR11092">
    <property type="entry name" value="SUGAR NUCLEOTIDE EPIMERASE RELATED"/>
    <property type="match status" value="1"/>
</dbReference>
<dbReference type="NCBIfam" id="TIGR01777">
    <property type="entry name" value="yfcH"/>
    <property type="match status" value="1"/>
</dbReference>
<sequence length="304" mass="32327">MKIAVTGSTGLVGQALAPLLKEHGHEMIPIVRGEAKSGAIRWSPKEGQIDAAALEGLDGVVHLAGESIADGRWTDAKKKKIADSRVQGTELLAGALSQLNQPPRVLVSASAIGYYGDRGDTKLTEDSPPGQGFLPDVCIAWEKAADAAREAGLRVVHPRIGVVLSPDGGALSKMLTPFKMCVGGVIGSGKQYWSWISLHDLVRSLVFALETDSLTGPYNATAPEQTTNREFTRTLGKVLGRPTIFPMPAFAARLALGEMADDLLLASARVLPARLTESGFVFKHPTLERALRSELEHPVAPKSA</sequence>
<proteinExistence type="inferred from homology"/>
<dbReference type="SUPFAM" id="SSF51735">
    <property type="entry name" value="NAD(P)-binding Rossmann-fold domains"/>
    <property type="match status" value="1"/>
</dbReference>
<comment type="similarity">
    <text evidence="1">Belongs to the NAD(P)-dependent epimerase/dehydratase family. SDR39U1 subfamily.</text>
</comment>
<dbReference type="AlphaFoldDB" id="A0A518E2Y3"/>
<dbReference type="InterPro" id="IPR010099">
    <property type="entry name" value="SDR39U1"/>
</dbReference>
<name>A0A518E2Y3_9BACT</name>
<dbReference type="Pfam" id="PF08338">
    <property type="entry name" value="DUF1731"/>
    <property type="match status" value="1"/>
</dbReference>
<gene>
    <name evidence="4" type="ORF">Pla8534_62910</name>
</gene>
<dbReference type="KEGG" id="lcre:Pla8534_62910"/>
<dbReference type="EMBL" id="CP036433">
    <property type="protein sequence ID" value="QDU98423.1"/>
    <property type="molecule type" value="Genomic_DNA"/>
</dbReference>
<dbReference type="InterPro" id="IPR001509">
    <property type="entry name" value="Epimerase_deHydtase"/>
</dbReference>
<keyword evidence="5" id="KW-1185">Reference proteome</keyword>
<evidence type="ECO:0000259" key="2">
    <source>
        <dbReference type="Pfam" id="PF01370"/>
    </source>
</evidence>
<evidence type="ECO:0000256" key="1">
    <source>
        <dbReference type="ARBA" id="ARBA00009353"/>
    </source>
</evidence>
<feature type="domain" description="DUF1731" evidence="3">
    <location>
        <begin position="247"/>
        <end position="293"/>
    </location>
</feature>
<dbReference type="RefSeq" id="WP_145057664.1">
    <property type="nucleotide sequence ID" value="NZ_CP036433.1"/>
</dbReference>
<evidence type="ECO:0000259" key="3">
    <source>
        <dbReference type="Pfam" id="PF08338"/>
    </source>
</evidence>
<dbReference type="Gene3D" id="3.40.50.720">
    <property type="entry name" value="NAD(P)-binding Rossmann-like Domain"/>
    <property type="match status" value="1"/>
</dbReference>
<evidence type="ECO:0000313" key="4">
    <source>
        <dbReference type="EMBL" id="QDU98423.1"/>
    </source>
</evidence>
<dbReference type="InterPro" id="IPR036291">
    <property type="entry name" value="NAD(P)-bd_dom_sf"/>
</dbReference>
<evidence type="ECO:0000313" key="5">
    <source>
        <dbReference type="Proteomes" id="UP000317648"/>
    </source>
</evidence>